<keyword evidence="2" id="KW-1185">Reference proteome</keyword>
<dbReference type="Pfam" id="PF21567">
    <property type="entry name" value="Gp22"/>
    <property type="match status" value="1"/>
</dbReference>
<proteinExistence type="predicted"/>
<dbReference type="InterPro" id="IPR049298">
    <property type="entry name" value="Gp22-like"/>
</dbReference>
<dbReference type="Proteomes" id="UP001164713">
    <property type="component" value="Chromosome"/>
</dbReference>
<dbReference type="Gene3D" id="2.60.40.2980">
    <property type="match status" value="1"/>
</dbReference>
<organism evidence="1 2">
    <name type="scientific">Bacillus halotolerans</name>
    <dbReference type="NCBI Taxonomy" id="260554"/>
    <lineage>
        <taxon>Bacteria</taxon>
        <taxon>Bacillati</taxon>
        <taxon>Bacillota</taxon>
        <taxon>Bacilli</taxon>
        <taxon>Bacillales</taxon>
        <taxon>Bacillaceae</taxon>
        <taxon>Bacillus</taxon>
    </lineage>
</organism>
<evidence type="ECO:0000313" key="1">
    <source>
        <dbReference type="EMBL" id="WAT20427.1"/>
    </source>
</evidence>
<dbReference type="InterPro" id="IPR049300">
    <property type="entry name" value="Gp22-like_sf"/>
</dbReference>
<protein>
    <submittedName>
        <fullName evidence="1">Uncharacterized protein</fullName>
    </submittedName>
</protein>
<sequence>MLEQINLTNNYRYTENLTVTKTVSGFSLTGGTYHDGSLERPYLIDPAEFTINAKETRKVAYILHLVYDTENDKVDYLLYKSTVDQDGYYPSYEESEKYRLLYKIIDVVVDPTGEINGAIYSFTKEQEAENET</sequence>
<reference evidence="1" key="1">
    <citation type="submission" date="2022-12" db="EMBL/GenBank/DDBJ databases">
        <title>Genomic of Bacillus halotolerans.</title>
        <authorList>
            <person name="Xu G."/>
            <person name="Ding Y."/>
        </authorList>
    </citation>
    <scope>NUCLEOTIDE SEQUENCE</scope>
    <source>
        <strain evidence="1">B13</strain>
    </source>
</reference>
<evidence type="ECO:0000313" key="2">
    <source>
        <dbReference type="Proteomes" id="UP001164713"/>
    </source>
</evidence>
<name>A0ABY7HY72_9BACI</name>
<gene>
    <name evidence="1" type="ORF">O0R52_15860</name>
</gene>
<dbReference type="EMBL" id="CP114066">
    <property type="protein sequence ID" value="WAT20427.1"/>
    <property type="molecule type" value="Genomic_DNA"/>
</dbReference>
<dbReference type="RefSeq" id="WP_269107331.1">
    <property type="nucleotide sequence ID" value="NZ_CP114066.1"/>
</dbReference>
<accession>A0ABY7HY72</accession>